<reference evidence="6" key="1">
    <citation type="journal article" date="2019" name="Int. J. Syst. Evol. Microbiol.">
        <title>The Global Catalogue of Microorganisms (GCM) 10K type strain sequencing project: providing services to taxonomists for standard genome sequencing and annotation.</title>
        <authorList>
            <consortium name="The Broad Institute Genomics Platform"/>
            <consortium name="The Broad Institute Genome Sequencing Center for Infectious Disease"/>
            <person name="Wu L."/>
            <person name="Ma J."/>
        </authorList>
    </citation>
    <scope>NUCLEOTIDE SEQUENCE [LARGE SCALE GENOMIC DNA]</scope>
    <source>
        <strain evidence="6">CGMCC 1.15044</strain>
    </source>
</reference>
<dbReference type="SUPFAM" id="SSF46785">
    <property type="entry name" value="Winged helix' DNA-binding domain"/>
    <property type="match status" value="1"/>
</dbReference>
<dbReference type="PANTHER" id="PTHR42756:SF1">
    <property type="entry name" value="TRANSCRIPTIONAL REPRESSOR OF EMRAB OPERON"/>
    <property type="match status" value="1"/>
</dbReference>
<feature type="domain" description="HTH marR-type" evidence="4">
    <location>
        <begin position="5"/>
        <end position="140"/>
    </location>
</feature>
<evidence type="ECO:0000256" key="2">
    <source>
        <dbReference type="ARBA" id="ARBA00023125"/>
    </source>
</evidence>
<dbReference type="InterPro" id="IPR011991">
    <property type="entry name" value="ArsR-like_HTH"/>
</dbReference>
<keyword evidence="3" id="KW-0804">Transcription</keyword>
<dbReference type="PROSITE" id="PS50995">
    <property type="entry name" value="HTH_MARR_2"/>
    <property type="match status" value="1"/>
</dbReference>
<dbReference type="RefSeq" id="WP_094092445.1">
    <property type="nucleotide sequence ID" value="NZ_BMHF01000008.1"/>
</dbReference>
<dbReference type="Proteomes" id="UP000609323">
    <property type="component" value="Unassembled WGS sequence"/>
</dbReference>
<evidence type="ECO:0000256" key="1">
    <source>
        <dbReference type="ARBA" id="ARBA00023015"/>
    </source>
</evidence>
<dbReference type="InterPro" id="IPR000835">
    <property type="entry name" value="HTH_MarR-typ"/>
</dbReference>
<dbReference type="EMBL" id="BMHF01000008">
    <property type="protein sequence ID" value="GGA40371.1"/>
    <property type="molecule type" value="Genomic_DNA"/>
</dbReference>
<dbReference type="InterPro" id="IPR023187">
    <property type="entry name" value="Tscrpt_reg_MarR-type_CS"/>
</dbReference>
<dbReference type="CDD" id="cd00090">
    <property type="entry name" value="HTH_ARSR"/>
    <property type="match status" value="1"/>
</dbReference>
<dbReference type="Gene3D" id="1.10.10.10">
    <property type="entry name" value="Winged helix-like DNA-binding domain superfamily/Winged helix DNA-binding domain"/>
    <property type="match status" value="1"/>
</dbReference>
<keyword evidence="6" id="KW-1185">Reference proteome</keyword>
<dbReference type="PRINTS" id="PR00598">
    <property type="entry name" value="HTHMARR"/>
</dbReference>
<dbReference type="SMART" id="SM00347">
    <property type="entry name" value="HTH_MARR"/>
    <property type="match status" value="1"/>
</dbReference>
<comment type="caution">
    <text evidence="5">The sequence shown here is derived from an EMBL/GenBank/DDBJ whole genome shotgun (WGS) entry which is preliminary data.</text>
</comment>
<gene>
    <name evidence="5" type="ORF">GCM10010917_27070</name>
</gene>
<keyword evidence="1" id="KW-0805">Transcription regulation</keyword>
<protein>
    <recommendedName>
        <fullName evidence="4">HTH marR-type domain-containing protein</fullName>
    </recommendedName>
</protein>
<name>A0ABQ1GBF5_9BACL</name>
<evidence type="ECO:0000313" key="6">
    <source>
        <dbReference type="Proteomes" id="UP000609323"/>
    </source>
</evidence>
<sequence length="149" mass="17281">MCLEQGSQLHELVQGFRELKRTFHQVVSKQAEKMGITGIQFYVLAALREQPEMSMSDLAERVHLGNSTLSGVIDRMEKAGYVERKRSELDRRTVTLHLTDKGREIERQTNLLYQKAMGRISEIPQEEITQLIRTFRSIINLFETEKEGE</sequence>
<accession>A0ABQ1GBF5</accession>
<evidence type="ECO:0000256" key="3">
    <source>
        <dbReference type="ARBA" id="ARBA00023163"/>
    </source>
</evidence>
<dbReference type="InterPro" id="IPR036390">
    <property type="entry name" value="WH_DNA-bd_sf"/>
</dbReference>
<keyword evidence="2" id="KW-0238">DNA-binding</keyword>
<evidence type="ECO:0000313" key="5">
    <source>
        <dbReference type="EMBL" id="GGA40371.1"/>
    </source>
</evidence>
<organism evidence="5 6">
    <name type="scientific">Paenibacillus physcomitrellae</name>
    <dbReference type="NCBI Taxonomy" id="1619311"/>
    <lineage>
        <taxon>Bacteria</taxon>
        <taxon>Bacillati</taxon>
        <taxon>Bacillota</taxon>
        <taxon>Bacilli</taxon>
        <taxon>Bacillales</taxon>
        <taxon>Paenibacillaceae</taxon>
        <taxon>Paenibacillus</taxon>
    </lineage>
</organism>
<dbReference type="InterPro" id="IPR036388">
    <property type="entry name" value="WH-like_DNA-bd_sf"/>
</dbReference>
<dbReference type="PROSITE" id="PS01117">
    <property type="entry name" value="HTH_MARR_1"/>
    <property type="match status" value="1"/>
</dbReference>
<evidence type="ECO:0000259" key="4">
    <source>
        <dbReference type="PROSITE" id="PS50995"/>
    </source>
</evidence>
<dbReference type="PANTHER" id="PTHR42756">
    <property type="entry name" value="TRANSCRIPTIONAL REGULATOR, MARR"/>
    <property type="match status" value="1"/>
</dbReference>
<dbReference type="Pfam" id="PF01047">
    <property type="entry name" value="MarR"/>
    <property type="match status" value="1"/>
</dbReference>
<proteinExistence type="predicted"/>